<reference evidence="1" key="1">
    <citation type="submission" date="2017-01" db="EMBL/GenBank/DDBJ databases">
        <title>Complete Genome Sequence of two Novel Multi-drug resistant Klebsiella pneumoniae Phage vB_Kpn_IME260.</title>
        <authorList>
            <person name="Xing S."/>
            <person name="Pan X."/>
            <person name="Sun Q."/>
            <person name="Pei G."/>
            <person name="Mi Z."/>
            <person name="An X."/>
            <person name="Tong Y."/>
        </authorList>
    </citation>
    <scope>NUCLEOTIDE SEQUENCE [LARGE SCALE GENOMIC DNA]</scope>
</reference>
<dbReference type="RefSeq" id="YP_009597429.1">
    <property type="nucleotide sequence ID" value="NC_041899.1"/>
</dbReference>
<name>A0A1L6Z518_9CAUD</name>
<evidence type="ECO:0000313" key="1">
    <source>
        <dbReference type="EMBL" id="APT41096.1"/>
    </source>
</evidence>
<dbReference type="OrthoDB" id="30694at10239"/>
<dbReference type="KEGG" id="vg:40073060"/>
<keyword evidence="2" id="KW-1185">Reference proteome</keyword>
<accession>A0A1L6Z518</accession>
<sequence>MNRKSLRGIRVFRSSLVDSFYIWGKATRRTVEQALDGTFYDWREKERNPVFNRPGLYHDRVSKTAWYEIEVIPGTIRAFYTDWDHEKWVWDNQIAPGDRVMNHAEYKEMARMFELYDVPRRSRPAIFIASQEYWHNVRMKRDFNKHHLRYEKEHGTLRERVAKRKAELREKRLEKKYGES</sequence>
<dbReference type="Proteomes" id="UP000225617">
    <property type="component" value="Segment"/>
</dbReference>
<protein>
    <submittedName>
        <fullName evidence="1">Uncharacterized protein</fullName>
    </submittedName>
</protein>
<evidence type="ECO:0000313" key="2">
    <source>
        <dbReference type="Proteomes" id="UP000225617"/>
    </source>
</evidence>
<dbReference type="GeneID" id="40073060"/>
<organism evidence="1 2">
    <name type="scientific">Klebsiella phage vB_Kpn_IME260</name>
    <dbReference type="NCBI Taxonomy" id="1912318"/>
    <lineage>
        <taxon>Viruses</taxon>
        <taxon>Duplodnaviria</taxon>
        <taxon>Heunggongvirae</taxon>
        <taxon>Uroviricota</taxon>
        <taxon>Caudoviricetes</taxon>
        <taxon>Demerecviridae</taxon>
        <taxon>Sugarlandvirus</taxon>
        <taxon>Sugarlandvirus IME260</taxon>
    </lineage>
</organism>
<dbReference type="EMBL" id="KX845404">
    <property type="protein sequence ID" value="APT41096.1"/>
    <property type="molecule type" value="Genomic_DNA"/>
</dbReference>
<proteinExistence type="predicted"/>